<name>A0A8K0H1B0_9ROSA</name>
<evidence type="ECO:0000313" key="8">
    <source>
        <dbReference type="Proteomes" id="UP000796880"/>
    </source>
</evidence>
<feature type="compositionally biased region" description="Polar residues" evidence="5">
    <location>
        <begin position="807"/>
        <end position="820"/>
    </location>
</feature>
<organism evidence="7 8">
    <name type="scientific">Rhamnella rubrinervis</name>
    <dbReference type="NCBI Taxonomy" id="2594499"/>
    <lineage>
        <taxon>Eukaryota</taxon>
        <taxon>Viridiplantae</taxon>
        <taxon>Streptophyta</taxon>
        <taxon>Embryophyta</taxon>
        <taxon>Tracheophyta</taxon>
        <taxon>Spermatophyta</taxon>
        <taxon>Magnoliopsida</taxon>
        <taxon>eudicotyledons</taxon>
        <taxon>Gunneridae</taxon>
        <taxon>Pentapetalae</taxon>
        <taxon>rosids</taxon>
        <taxon>fabids</taxon>
        <taxon>Rosales</taxon>
        <taxon>Rhamnaceae</taxon>
        <taxon>rhamnoid group</taxon>
        <taxon>Rhamneae</taxon>
        <taxon>Rhamnella</taxon>
    </lineage>
</organism>
<feature type="region of interest" description="Disordered" evidence="5">
    <location>
        <begin position="847"/>
        <end position="883"/>
    </location>
</feature>
<feature type="region of interest" description="Disordered" evidence="5">
    <location>
        <begin position="777"/>
        <end position="822"/>
    </location>
</feature>
<feature type="transmembrane region" description="Helical" evidence="6">
    <location>
        <begin position="20"/>
        <end position="37"/>
    </location>
</feature>
<keyword evidence="6" id="KW-0472">Membrane</keyword>
<evidence type="ECO:0000256" key="4">
    <source>
        <dbReference type="ARBA" id="ARBA00022679"/>
    </source>
</evidence>
<dbReference type="GO" id="GO:0045489">
    <property type="term" value="P:pectin biosynthetic process"/>
    <property type="evidence" value="ECO:0007669"/>
    <property type="project" value="UniProtKB-UniPathway"/>
</dbReference>
<dbReference type="UniPathway" id="UPA00845"/>
<evidence type="ECO:0000256" key="3">
    <source>
        <dbReference type="ARBA" id="ARBA00022676"/>
    </source>
</evidence>
<dbReference type="Pfam" id="PF01501">
    <property type="entry name" value="Glyco_transf_8"/>
    <property type="match status" value="1"/>
</dbReference>
<dbReference type="InterPro" id="IPR029044">
    <property type="entry name" value="Nucleotide-diphossugar_trans"/>
</dbReference>
<accession>A0A8K0H1B0</accession>
<sequence length="1120" mass="126164">MRRRAADYRRPGRRRFRNLLWWTVCGVVVLLFILILSKGNQIESRPAMTKRSYRQDRIMEGLNITDEMLSPNSVTRQLSDQISLAKAFVVIAKESNNLQFAWELSAQIRNSQILLSNAAIRRTPLTVGESETAIHDMALLLFLAQQLHYDSSTMIMKLKAKIQGLEEQMSSVSEKSSKYGQIAAEEVPKSLYCLGVRLTTEWFRNQNLQRKLKERKQMNIKLKDNDLYHFCVFSDNILATSVVVNSTALNSKTPDKVVFHLVTDEINYAAMKAWFSMNNFLGVTIEVQMFEDFSWLNASYVPVLKQLQDSETQNYYFSGNNDNGRTPIKFRNPKYLSMLNHLRFYIPEVFPALKKVVFLDDDVVVKKDLSGLFSIDLNGNVNGAVETCMETFHRYHKYLNCSHPLIRAHFDPDACGWAFGMNIFDLVQWRKRNVTGIYHYWQEKNVDRTLWKLGTLPPGLLTFYGLTQPLDASWHVLGLGYTNVDPQLIEKGLVDRRSGVRNACMIFARSSMARECKEDQVEDPVSVEDSVSNKEEAPGQVQDGTGAPLLTMKNGAEAMAVSDQTVKSRRPKSREVSSRFQSPTSTTSSLEIGNPSPTRGHSPSRRKPVSSSSDMRKNRSRLDDSGFLRGLWPSSTTTTPSSSSNKKMDTLADHLGNERLSDLLERKNSLLDRQRSCSEFSRFENDEEEGAKENHRPFLGGSMRYTGKLRFPGKLSSSSTSSSAKFVNDLDIVRGRYSVDGNSVYQKLSRHKSDCFADILDSGSECSDACDFQAARKNSKLSSRKPGVEVSSKYMNDIKTRPRRGTTDSNISNPLSSDNSPKLGKFTIKNAIRRANSLTGYGSATSQWALSPGRSGSPPISVENKAKPMSFSSLKPPTSPSRTKGVEKIFNLGLELFKSKKSSSSNSLSVSNSTTETGHQLRLLQNRLVQWFYVNAKADAINANVANQAETNLLCAWDALTKLQHSVVYKKLQLEKEKLVMKLNCVLHSQLKPLEAWGDMERQHLNAVSMTKECLHSVICRVPLIEGAKVDLDLLSASISLRHASDFSSSIKLMLNTISPSAEKNVSLLSELAMVVAHETLLLQECFELLRTISILEIQERSLKSSIIQIEFWQQQQQQQ</sequence>
<dbReference type="SUPFAM" id="SSF53448">
    <property type="entry name" value="Nucleotide-diphospho-sugar transferases"/>
    <property type="match status" value="1"/>
</dbReference>
<dbReference type="Gene3D" id="3.90.550.10">
    <property type="entry name" value="Spore Coat Polysaccharide Biosynthesis Protein SpsA, Chain A"/>
    <property type="match status" value="1"/>
</dbReference>
<dbReference type="Pfam" id="PF04484">
    <property type="entry name" value="QWRF"/>
    <property type="match status" value="1"/>
</dbReference>
<feature type="compositionally biased region" description="Low complexity" evidence="5">
    <location>
        <begin position="633"/>
        <end position="644"/>
    </location>
</feature>
<dbReference type="Pfam" id="PF25557">
    <property type="entry name" value="GAUT_1"/>
    <property type="match status" value="1"/>
</dbReference>
<keyword evidence="6" id="KW-1133">Transmembrane helix</keyword>
<dbReference type="Proteomes" id="UP000796880">
    <property type="component" value="Unassembled WGS sequence"/>
</dbReference>
<evidence type="ECO:0000313" key="7">
    <source>
        <dbReference type="EMBL" id="KAF3443847.1"/>
    </source>
</evidence>
<feature type="region of interest" description="Disordered" evidence="5">
    <location>
        <begin position="518"/>
        <end position="649"/>
    </location>
</feature>
<evidence type="ECO:0008006" key="9">
    <source>
        <dbReference type="Google" id="ProtNLM"/>
    </source>
</evidence>
<dbReference type="InterPro" id="IPR002495">
    <property type="entry name" value="Glyco_trans_8"/>
</dbReference>
<keyword evidence="6" id="KW-0812">Transmembrane</keyword>
<dbReference type="InterPro" id="IPR029993">
    <property type="entry name" value="GAUT"/>
</dbReference>
<evidence type="ECO:0000256" key="5">
    <source>
        <dbReference type="SAM" id="MobiDB-lite"/>
    </source>
</evidence>
<keyword evidence="3" id="KW-0328">Glycosyltransferase</keyword>
<comment type="similarity">
    <text evidence="2">Belongs to the glycosyltransferase 8 family.</text>
</comment>
<evidence type="ECO:0000256" key="2">
    <source>
        <dbReference type="ARBA" id="ARBA00006351"/>
    </source>
</evidence>
<keyword evidence="4" id="KW-0808">Transferase</keyword>
<gene>
    <name evidence="7" type="ORF">FNV43_RR13537</name>
</gene>
<protein>
    <recommendedName>
        <fullName evidence="9">Hexosyltransferase</fullName>
    </recommendedName>
</protein>
<dbReference type="OrthoDB" id="411524at2759"/>
<feature type="compositionally biased region" description="Polar residues" evidence="5">
    <location>
        <begin position="870"/>
        <end position="882"/>
    </location>
</feature>
<evidence type="ECO:0000256" key="1">
    <source>
        <dbReference type="ARBA" id="ARBA00004877"/>
    </source>
</evidence>
<feature type="compositionally biased region" description="Polar residues" evidence="5">
    <location>
        <begin position="578"/>
        <end position="601"/>
    </location>
</feature>
<dbReference type="EMBL" id="VOIH02000006">
    <property type="protein sequence ID" value="KAF3443847.1"/>
    <property type="molecule type" value="Genomic_DNA"/>
</dbReference>
<dbReference type="PANTHER" id="PTHR32116">
    <property type="entry name" value="GALACTURONOSYLTRANSFERASE 4-RELATED"/>
    <property type="match status" value="1"/>
</dbReference>
<reference evidence="7" key="1">
    <citation type="submission" date="2020-03" db="EMBL/GenBank/DDBJ databases">
        <title>A high-quality chromosome-level genome assembly of a woody plant with both climbing and erect habits, Rhamnella rubrinervis.</title>
        <authorList>
            <person name="Lu Z."/>
            <person name="Yang Y."/>
            <person name="Zhu X."/>
            <person name="Sun Y."/>
        </authorList>
    </citation>
    <scope>NUCLEOTIDE SEQUENCE</scope>
    <source>
        <strain evidence="7">BYM</strain>
        <tissue evidence="7">Leaf</tissue>
    </source>
</reference>
<evidence type="ECO:0000256" key="6">
    <source>
        <dbReference type="SAM" id="Phobius"/>
    </source>
</evidence>
<proteinExistence type="inferred from homology"/>
<dbReference type="GO" id="GO:0047262">
    <property type="term" value="F:polygalacturonate 4-alpha-galacturonosyltransferase activity"/>
    <property type="evidence" value="ECO:0007669"/>
    <property type="project" value="InterPro"/>
</dbReference>
<feature type="compositionally biased region" description="Basic and acidic residues" evidence="5">
    <location>
        <begin position="614"/>
        <end position="626"/>
    </location>
</feature>
<dbReference type="PANTHER" id="PTHR32116:SF74">
    <property type="entry name" value="GALACTURONOSYLTRANSFERASE 10-RELATED"/>
    <property type="match status" value="1"/>
</dbReference>
<keyword evidence="8" id="KW-1185">Reference proteome</keyword>
<comment type="pathway">
    <text evidence="1">Glycan metabolism; pectin biosynthesis.</text>
</comment>
<comment type="caution">
    <text evidence="7">The sequence shown here is derived from an EMBL/GenBank/DDBJ whole genome shotgun (WGS) entry which is preliminary data.</text>
</comment>
<dbReference type="InterPro" id="IPR007573">
    <property type="entry name" value="QWRF"/>
</dbReference>
<dbReference type="AlphaFoldDB" id="A0A8K0H1B0"/>